<reference evidence="2" key="1">
    <citation type="submission" date="2016-10" db="EMBL/GenBank/DDBJ databases">
        <authorList>
            <person name="Varghese N."/>
        </authorList>
    </citation>
    <scope>NUCLEOTIDE SEQUENCE [LARGE SCALE GENOMIC DNA]</scope>
    <source>
        <strain evidence="2">DSM 21843</strain>
    </source>
</reference>
<proteinExistence type="predicted"/>
<accession>A0A1H8RQZ0</accession>
<evidence type="ECO:0000313" key="1">
    <source>
        <dbReference type="EMBL" id="SEO68790.1"/>
    </source>
</evidence>
<protein>
    <submittedName>
        <fullName evidence="1">Uncharacterized conserved protein, DUF697 family</fullName>
    </submittedName>
</protein>
<evidence type="ECO:0000313" key="2">
    <source>
        <dbReference type="Proteomes" id="UP000182975"/>
    </source>
</evidence>
<dbReference type="Proteomes" id="UP000182975">
    <property type="component" value="Unassembled WGS sequence"/>
</dbReference>
<dbReference type="RefSeq" id="WP_066662909.1">
    <property type="nucleotide sequence ID" value="NZ_CP011402.1"/>
</dbReference>
<dbReference type="AlphaFoldDB" id="A0A1H8RQZ0"/>
<sequence length="434" mass="45652">MMLPIDPTAVLDASTDIESARAMPLRLALLIDPESSPALLDVMARAFTPQSSQAQVDVFDWEDVSAVTSEYDMAVIVAGTGLRTGSIAQALIAAGVPALTVTDMPALVREIAEAVGCPLLESDVVAPDPQVDGGAFPETDEFNQEPYPFTVDRERTLLMGVGEWIVSTFHVKRLAFALSFPFVRRPLSLESVHATSLQNAGIGLVPFIPGADMPLMTLNQAKMVLQIAAAYGQPLGRDRWRELLVLLGGAFASRSVARSLIGAFPVLGGVIRCGIGAGATEAMGHAAIAYFEGLSDGIYEEPNEERALARVREAAVSVQGTVQPYAQAVAQVAVDVAGKAAVSVAARAQQAAPVVIGFATDVALPAAYAVAQKAGPVLRKSADAVAPVVGHAVCEVVPAVRETIHVFCRKQGIEPDEFARAMVDSFIDSRGGKR</sequence>
<gene>
    <name evidence="1" type="ORF">SAMN02910314_00865</name>
</gene>
<dbReference type="EMBL" id="FOEC01000004">
    <property type="protein sequence ID" value="SEO68790.1"/>
    <property type="molecule type" value="Genomic_DNA"/>
</dbReference>
<keyword evidence="2" id="KW-1185">Reference proteome</keyword>
<organism evidence="1 2">
    <name type="scientific">Denitrobacterium detoxificans</name>
    <dbReference type="NCBI Taxonomy" id="79604"/>
    <lineage>
        <taxon>Bacteria</taxon>
        <taxon>Bacillati</taxon>
        <taxon>Actinomycetota</taxon>
        <taxon>Coriobacteriia</taxon>
        <taxon>Eggerthellales</taxon>
        <taxon>Eggerthellaceae</taxon>
        <taxon>Denitrobacterium</taxon>
    </lineage>
</organism>
<dbReference type="OrthoDB" id="5243947at2"/>
<name>A0A1H8RQZ0_9ACTN</name>